<feature type="compositionally biased region" description="Polar residues" evidence="8">
    <location>
        <begin position="282"/>
        <end position="295"/>
    </location>
</feature>
<keyword evidence="6" id="KW-0443">Lipid metabolism</keyword>
<feature type="region of interest" description="Disordered" evidence="8">
    <location>
        <begin position="275"/>
        <end position="298"/>
    </location>
</feature>
<evidence type="ECO:0000313" key="10">
    <source>
        <dbReference type="EnsemblMetazoa" id="XP_012054988.1"/>
    </source>
</evidence>
<dbReference type="FunCoup" id="A0A158NBT0">
    <property type="interactions" value="922"/>
</dbReference>
<dbReference type="STRING" id="12957.A0A158NBT0"/>
<evidence type="ECO:0000256" key="9">
    <source>
        <dbReference type="SAM" id="Phobius"/>
    </source>
</evidence>
<comment type="subcellular location">
    <subcellularLocation>
        <location evidence="1">Endoplasmic reticulum membrane</location>
        <topology evidence="1">Multi-pass membrane protein</topology>
    </subcellularLocation>
</comment>
<evidence type="ECO:0000256" key="3">
    <source>
        <dbReference type="ARBA" id="ARBA00022692"/>
    </source>
</evidence>
<feature type="transmembrane region" description="Helical" evidence="9">
    <location>
        <begin position="37"/>
        <end position="58"/>
    </location>
</feature>
<organism evidence="10 11">
    <name type="scientific">Atta cephalotes</name>
    <name type="common">Leafcutter ant</name>
    <dbReference type="NCBI Taxonomy" id="12957"/>
    <lineage>
        <taxon>Eukaryota</taxon>
        <taxon>Metazoa</taxon>
        <taxon>Ecdysozoa</taxon>
        <taxon>Arthropoda</taxon>
        <taxon>Hexapoda</taxon>
        <taxon>Insecta</taxon>
        <taxon>Pterygota</taxon>
        <taxon>Neoptera</taxon>
        <taxon>Endopterygota</taxon>
        <taxon>Hymenoptera</taxon>
        <taxon>Apocrita</taxon>
        <taxon>Aculeata</taxon>
        <taxon>Formicoidea</taxon>
        <taxon>Formicidae</taxon>
        <taxon>Myrmicinae</taxon>
        <taxon>Atta</taxon>
    </lineage>
</organism>
<keyword evidence="5 9" id="KW-1133">Transmembrane helix</keyword>
<evidence type="ECO:0000256" key="2">
    <source>
        <dbReference type="ARBA" id="ARBA00022064"/>
    </source>
</evidence>
<accession>A0A158NBT0</accession>
<protein>
    <recommendedName>
        <fullName evidence="2">Seipin</fullName>
    </recommendedName>
</protein>
<dbReference type="EnsemblMetazoa" id="XM_012199598.1">
    <property type="protein sequence ID" value="XP_012054988.1"/>
    <property type="gene ID" value="LOC105618059"/>
</dbReference>
<dbReference type="PANTHER" id="PTHR21212:SF0">
    <property type="entry name" value="SEIPIN"/>
    <property type="match status" value="1"/>
</dbReference>
<keyword evidence="11" id="KW-1185">Reference proteome</keyword>
<dbReference type="EMBL" id="ADTU01011299">
    <property type="status" value="NOT_ANNOTATED_CDS"/>
    <property type="molecule type" value="Genomic_DNA"/>
</dbReference>
<reference evidence="10" key="2">
    <citation type="submission" date="2016-04" db="UniProtKB">
        <authorList>
            <consortium name="EnsemblMetazoa"/>
        </authorList>
    </citation>
    <scope>IDENTIFICATION</scope>
</reference>
<proteinExistence type="predicted"/>
<dbReference type="eggNOG" id="KOG4200">
    <property type="taxonomic scope" value="Eukaryota"/>
</dbReference>
<keyword evidence="4" id="KW-0256">Endoplasmic reticulum</keyword>
<evidence type="ECO:0000256" key="4">
    <source>
        <dbReference type="ARBA" id="ARBA00022824"/>
    </source>
</evidence>
<dbReference type="Proteomes" id="UP000005205">
    <property type="component" value="Unassembled WGS sequence"/>
</dbReference>
<dbReference type="PANTHER" id="PTHR21212">
    <property type="entry name" value="BERNARDINELLI-SEIP CONGENITAL LIPODYSTROPHY 2 HOMOLOG BSCL2 PROTEIN"/>
    <property type="match status" value="1"/>
</dbReference>
<keyword evidence="3 9" id="KW-0812">Transmembrane</keyword>
<feature type="transmembrane region" description="Helical" evidence="9">
    <location>
        <begin position="228"/>
        <end position="255"/>
    </location>
</feature>
<evidence type="ECO:0000256" key="5">
    <source>
        <dbReference type="ARBA" id="ARBA00022989"/>
    </source>
</evidence>
<dbReference type="GO" id="GO:0006629">
    <property type="term" value="P:lipid metabolic process"/>
    <property type="evidence" value="ECO:0007669"/>
    <property type="project" value="UniProtKB-KW"/>
</dbReference>
<reference evidence="11" key="1">
    <citation type="journal article" date="2011" name="PLoS Genet.">
        <title>The genome sequence of the leaf-cutter ant Atta cephalotes reveals insights into its obligate symbiotic lifestyle.</title>
        <authorList>
            <person name="Suen G."/>
            <person name="Teiling C."/>
            <person name="Li L."/>
            <person name="Holt C."/>
            <person name="Abouheif E."/>
            <person name="Bornberg-Bauer E."/>
            <person name="Bouffard P."/>
            <person name="Caldera E.J."/>
            <person name="Cash E."/>
            <person name="Cavanaugh A."/>
            <person name="Denas O."/>
            <person name="Elhaik E."/>
            <person name="Fave M.J."/>
            <person name="Gadau J."/>
            <person name="Gibson J.D."/>
            <person name="Graur D."/>
            <person name="Grubbs K.J."/>
            <person name="Hagen D.E."/>
            <person name="Harkins T.T."/>
            <person name="Helmkampf M."/>
            <person name="Hu H."/>
            <person name="Johnson B.R."/>
            <person name="Kim J."/>
            <person name="Marsh S.E."/>
            <person name="Moeller J.A."/>
            <person name="Munoz-Torres M.C."/>
            <person name="Murphy M.C."/>
            <person name="Naughton M.C."/>
            <person name="Nigam S."/>
            <person name="Overson R."/>
            <person name="Rajakumar R."/>
            <person name="Reese J.T."/>
            <person name="Scott J.J."/>
            <person name="Smith C.R."/>
            <person name="Tao S."/>
            <person name="Tsutsui N.D."/>
            <person name="Viljakainen L."/>
            <person name="Wissler L."/>
            <person name="Yandell M.D."/>
            <person name="Zimmer F."/>
            <person name="Taylor J."/>
            <person name="Slater S.C."/>
            <person name="Clifton S.W."/>
            <person name="Warren W.C."/>
            <person name="Elsik C.G."/>
            <person name="Smith C.D."/>
            <person name="Weinstock G.M."/>
            <person name="Gerardo N.M."/>
            <person name="Currie C.R."/>
        </authorList>
    </citation>
    <scope>NUCLEOTIDE SEQUENCE [LARGE SCALE GENOMIC DNA]</scope>
</reference>
<evidence type="ECO:0000256" key="6">
    <source>
        <dbReference type="ARBA" id="ARBA00023098"/>
    </source>
</evidence>
<dbReference type="CDD" id="cd23995">
    <property type="entry name" value="Seipin_BSCL2_like"/>
    <property type="match status" value="1"/>
</dbReference>
<dbReference type="AlphaFoldDB" id="A0A158NBT0"/>
<name>A0A158NBT0_ATTCE</name>
<evidence type="ECO:0000256" key="7">
    <source>
        <dbReference type="ARBA" id="ARBA00023136"/>
    </source>
</evidence>
<evidence type="ECO:0000313" key="11">
    <source>
        <dbReference type="Proteomes" id="UP000005205"/>
    </source>
</evidence>
<dbReference type="InParanoid" id="A0A158NBT0"/>
<gene>
    <name evidence="10" type="primary">105618059</name>
</gene>
<dbReference type="InterPro" id="IPR009617">
    <property type="entry name" value="Seipin"/>
</dbReference>
<dbReference type="GO" id="GO:0140042">
    <property type="term" value="P:lipid droplet formation"/>
    <property type="evidence" value="ECO:0007669"/>
    <property type="project" value="UniProtKB-ARBA"/>
</dbReference>
<dbReference type="Pfam" id="PF06775">
    <property type="entry name" value="Seipin"/>
    <property type="match status" value="1"/>
</dbReference>
<dbReference type="KEGG" id="acep:105618059"/>
<keyword evidence="7 9" id="KW-0472">Membrane</keyword>
<evidence type="ECO:0000256" key="8">
    <source>
        <dbReference type="SAM" id="MobiDB-lite"/>
    </source>
</evidence>
<dbReference type="OrthoDB" id="3990054at2759"/>
<dbReference type="GO" id="GO:0005789">
    <property type="term" value="C:endoplasmic reticulum membrane"/>
    <property type="evidence" value="ECO:0007669"/>
    <property type="project" value="UniProtKB-SubCell"/>
</dbReference>
<evidence type="ECO:0000256" key="1">
    <source>
        <dbReference type="ARBA" id="ARBA00004477"/>
    </source>
</evidence>
<sequence length="327" mass="37952">MLISILLRKISRKWFNIQKTTRQNIQSAKDTVFRGGIVIISTVLIVWLSIFLYTVFYYSYMPSMSYVRPVHLQFKSCNEKKGICSFPQAHVQLTKRQQLLMVGQPYKINLHLEMPESTANKELGMFMVCAQLRSRDGHLVDHMCKSAMLHYRSTLLHTLTTLLFSPMMIFGNVEEKQDIVLELFNNFEEDQNHPVTIIFIEIQSRHIEFYSANLIINAHLSGLRYWMFYWPILSSCVGIGINLFFIMLVCTLSYIHFGSEDENFSYEKSEIEDDNDLKGDLSDTSSQEDTLSLTDLKSEEKRSIEEEKLVMGEPSYIEEISTIIAES</sequence>